<dbReference type="EMBL" id="LKHP01000003">
    <property type="protein sequence ID" value="KRQ87506.1"/>
    <property type="molecule type" value="Genomic_DNA"/>
</dbReference>
<dbReference type="RefSeq" id="WP_057977426.1">
    <property type="nucleotide sequence ID" value="NZ_LKHP01000003.1"/>
</dbReference>
<keyword evidence="3" id="KW-1185">Reference proteome</keyword>
<keyword evidence="1" id="KW-0472">Membrane</keyword>
<reference evidence="2 3" key="1">
    <citation type="submission" date="2015-09" db="EMBL/GenBank/DDBJ databases">
        <title>Draft genome sequence of a Caloramator mitchellensis, a moderate thermophile from the Great Artesian Basin of Australia.</title>
        <authorList>
            <person name="Patel B.K."/>
        </authorList>
    </citation>
    <scope>NUCLEOTIDE SEQUENCE [LARGE SCALE GENOMIC DNA]</scope>
    <source>
        <strain evidence="2 3">VF08</strain>
    </source>
</reference>
<comment type="caution">
    <text evidence="2">The sequence shown here is derived from an EMBL/GenBank/DDBJ whole genome shotgun (WGS) entry which is preliminary data.</text>
</comment>
<dbReference type="OrthoDB" id="2083660at2"/>
<sequence length="171" mass="20005">MHCDEKDNIEMNVDSNIETEENFQNEIMTRYQNKMNIEQSFNSGVNWFYWIAALSFFNSIAFIAGYNWSFIFGLGITQLIDYILYEMFGKISFIAIILDLITAGMFIIVGYFAKRYRKNWIIVIGLILYTLDAFIFIFVADWLSVAFHAWAIYGIFKAISANRKLSEIERA</sequence>
<dbReference type="SUPFAM" id="SSF103473">
    <property type="entry name" value="MFS general substrate transporter"/>
    <property type="match status" value="1"/>
</dbReference>
<organism evidence="2 3">
    <name type="scientific">Caloramator mitchellensis</name>
    <dbReference type="NCBI Taxonomy" id="908809"/>
    <lineage>
        <taxon>Bacteria</taxon>
        <taxon>Bacillati</taxon>
        <taxon>Bacillota</taxon>
        <taxon>Clostridia</taxon>
        <taxon>Eubacteriales</taxon>
        <taxon>Clostridiaceae</taxon>
        <taxon>Caloramator</taxon>
    </lineage>
</organism>
<evidence type="ECO:0000313" key="2">
    <source>
        <dbReference type="EMBL" id="KRQ87506.1"/>
    </source>
</evidence>
<dbReference type="Proteomes" id="UP000052015">
    <property type="component" value="Unassembled WGS sequence"/>
</dbReference>
<evidence type="ECO:0000256" key="1">
    <source>
        <dbReference type="SAM" id="Phobius"/>
    </source>
</evidence>
<dbReference type="InterPro" id="IPR036259">
    <property type="entry name" value="MFS_trans_sf"/>
</dbReference>
<accession>A0A0R3K3J9</accession>
<name>A0A0R3K3J9_CALMK</name>
<keyword evidence="1" id="KW-0812">Transmembrane</keyword>
<proteinExistence type="predicted"/>
<gene>
    <name evidence="2" type="ORF">ABG79_00845</name>
</gene>
<dbReference type="AlphaFoldDB" id="A0A0R3K3J9"/>
<feature type="transmembrane region" description="Helical" evidence="1">
    <location>
        <begin position="47"/>
        <end position="71"/>
    </location>
</feature>
<evidence type="ECO:0000313" key="3">
    <source>
        <dbReference type="Proteomes" id="UP000052015"/>
    </source>
</evidence>
<keyword evidence="1" id="KW-1133">Transmembrane helix</keyword>
<protein>
    <submittedName>
        <fullName evidence="2">Uncharacterized protein</fullName>
    </submittedName>
</protein>
<feature type="transmembrane region" description="Helical" evidence="1">
    <location>
        <begin position="91"/>
        <end position="113"/>
    </location>
</feature>
<feature type="transmembrane region" description="Helical" evidence="1">
    <location>
        <begin position="120"/>
        <end position="139"/>
    </location>
</feature>